<dbReference type="Proteomes" id="UP000186817">
    <property type="component" value="Unassembled WGS sequence"/>
</dbReference>
<gene>
    <name evidence="5" type="primary">NLRC3</name>
    <name evidence="5" type="ORF">AK812_SmicGene16999</name>
</gene>
<evidence type="ECO:0000313" key="5">
    <source>
        <dbReference type="EMBL" id="OLQ00332.1"/>
    </source>
</evidence>
<feature type="region of interest" description="Disordered" evidence="4">
    <location>
        <begin position="1354"/>
        <end position="1393"/>
    </location>
</feature>
<evidence type="ECO:0000256" key="2">
    <source>
        <dbReference type="ARBA" id="ARBA00022614"/>
    </source>
</evidence>
<sequence length="1393" mass="152295">MDAPPDLFAGYPDVGAQKMDEDYDLTDLQGLLNFLRDANILLIRGQYLKKLLDKGRAWPRRQELEQEALAAGGSSTEFFIDGHTMSKMPVPSDWTKEGGCPFVAISHCWEAREHPDPSRHQLRLIVQQILNLGSPTLPKSWLMRRSLPQDYYFFIDFMSLYQYERSTDEQNRSFQAAMRNMQVIYCHEWTQTWRIESLAPETEAEAASTRLEIWDDAKKKMPVMRLSLMSRLTANRTPYRRRGWCAAELQWSKARSDSEKTQIIDNADVMPKYGREAPMPPNIFEARVAAEELVFTHRGDAKPVLDLQAKIFNKKAQVTEVLFLQDLPQEELKVLAAAIPLYPRLKRLELRHCEFEAGDSRPLLEALFDSSVQELHIEDCENLLPFLETWSRLIEERSSSCGEACRGPASISLRKNNITDSGAQIIIQALRRSSFCMQVRLEENLQEATLKSLRLANAILAIKFQQKDKIDLSQAGLGDSDTKALAEVLKSNSTIAEINLDDNKIGDSGAQALAEVFMVHPSIMRISLNTNEMGLVGAQALARAIELNPSIKSVELSDSQIGDHGRTMKLAHAISAIKFREGVEVDLTCAGLGDSDAQALAEAIKMGSAIESIDLGSNQIGDVGAQGLAEAFKASPSLHTLRLRKNRVGDMGAQSILQAIQDSDSFKQAFLEGNQIQENTMKDLELANQISNIKFMEEVQIANVTINIKTVRVLTLSCMRLDDSHAEVLAEAIKVSSSIEEVDLSSNHIGSVGARTLAEALKVTSSVRKIDLSSNYIGDPGGQALAEAVKASPSLQWIDLTFNKMNDKGVKAVSDAIRDSPSEKKALLKGNVIQEAATKALEVAEVIWQIRFRTAPAAVCLRSMRLEDPDAKALAEAVKMKSSVRKIDLRFNQIGDAGAQALAEAIKIAASIESIDLEYNEIGDVGAQALAEATKSSSSLTWIKLRRNKIGDVGAQALAEVIEARSSITEVDLEGNKIGDLGAQALAEVFKVHPSIRRIKLDRNEFGLAGAEALARAIEMNPSIRSVELSDYHVGNQVLKLAHAISAIKFNEGVEVKLSRASLGDADARALAEAIKMGSAIKRIDLGSNHIGDVGAQALAEAIKMGSAIEWIDLGFNQIGDVGASALAEAAAVSSSLWIMDLGGNRIGDAGAEAFAAVIKMSSSIHRVELGHNEIGDVGAQALARAFHLSSSKFLTLDLRGNNIYDAVAKALEAAASNLPRLKSISCTPTRSMLLEQQREQRLEQQREQRPLGGAAISWAPYKPPWLHISAACTNVRDKGFLTVDLAAMGDNMSCSTHCAPNCISRQPPGHDVLEDPPRKSVGRTYPVADPVDLQLNWQTIAVRHAWRKAAEMGDTGIGRPEEGRPLRAAEPVKANAAEADDAPGRGIDVVKI</sequence>
<reference evidence="5 6" key="1">
    <citation type="submission" date="2016-02" db="EMBL/GenBank/DDBJ databases">
        <title>Genome analysis of coral dinoflagellate symbionts highlights evolutionary adaptations to a symbiotic lifestyle.</title>
        <authorList>
            <person name="Aranda M."/>
            <person name="Li Y."/>
            <person name="Liew Y.J."/>
            <person name="Baumgarten S."/>
            <person name="Simakov O."/>
            <person name="Wilson M."/>
            <person name="Piel J."/>
            <person name="Ashoor H."/>
            <person name="Bougouffa S."/>
            <person name="Bajic V.B."/>
            <person name="Ryu T."/>
            <person name="Ravasi T."/>
            <person name="Bayer T."/>
            <person name="Micklem G."/>
            <person name="Kim H."/>
            <person name="Bhak J."/>
            <person name="Lajeunesse T.C."/>
            <person name="Voolstra C.R."/>
        </authorList>
    </citation>
    <scope>NUCLEOTIDE SEQUENCE [LARGE SCALE GENOMIC DNA]</scope>
    <source>
        <strain evidence="5 6">CCMP2467</strain>
    </source>
</reference>
<name>A0A1Q9DYU1_SYMMI</name>
<protein>
    <submittedName>
        <fullName evidence="5">Protein NLRC3</fullName>
    </submittedName>
</protein>
<dbReference type="GO" id="GO:0048471">
    <property type="term" value="C:perinuclear region of cytoplasm"/>
    <property type="evidence" value="ECO:0007669"/>
    <property type="project" value="TreeGrafter"/>
</dbReference>
<keyword evidence="2" id="KW-0433">Leucine-rich repeat</keyword>
<dbReference type="SUPFAM" id="SSF52047">
    <property type="entry name" value="RNI-like"/>
    <property type="match status" value="3"/>
</dbReference>
<evidence type="ECO:0000313" key="6">
    <source>
        <dbReference type="Proteomes" id="UP000186817"/>
    </source>
</evidence>
<comment type="caution">
    <text evidence="5">The sequence shown here is derived from an EMBL/GenBank/DDBJ whole genome shotgun (WGS) entry which is preliminary data.</text>
</comment>
<dbReference type="PANTHER" id="PTHR24113">
    <property type="entry name" value="RAN GTPASE-ACTIVATING PROTEIN 1"/>
    <property type="match status" value="1"/>
</dbReference>
<keyword evidence="6" id="KW-1185">Reference proteome</keyword>
<organism evidence="5 6">
    <name type="scientific">Symbiodinium microadriaticum</name>
    <name type="common">Dinoflagellate</name>
    <name type="synonym">Zooxanthella microadriatica</name>
    <dbReference type="NCBI Taxonomy" id="2951"/>
    <lineage>
        <taxon>Eukaryota</taxon>
        <taxon>Sar</taxon>
        <taxon>Alveolata</taxon>
        <taxon>Dinophyceae</taxon>
        <taxon>Suessiales</taxon>
        <taxon>Symbiodiniaceae</taxon>
        <taxon>Symbiodinium</taxon>
    </lineage>
</organism>
<keyword evidence="1" id="KW-0343">GTPase activation</keyword>
<dbReference type="EMBL" id="LSRX01000331">
    <property type="protein sequence ID" value="OLQ00332.1"/>
    <property type="molecule type" value="Genomic_DNA"/>
</dbReference>
<feature type="compositionally biased region" description="Low complexity" evidence="4">
    <location>
        <begin position="1369"/>
        <end position="1378"/>
    </location>
</feature>
<dbReference type="InterPro" id="IPR027038">
    <property type="entry name" value="RanGap"/>
</dbReference>
<dbReference type="GO" id="GO:0005634">
    <property type="term" value="C:nucleus"/>
    <property type="evidence" value="ECO:0007669"/>
    <property type="project" value="TreeGrafter"/>
</dbReference>
<dbReference type="SMART" id="SM00368">
    <property type="entry name" value="LRR_RI"/>
    <property type="match status" value="24"/>
</dbReference>
<evidence type="ECO:0000256" key="4">
    <source>
        <dbReference type="SAM" id="MobiDB-lite"/>
    </source>
</evidence>
<dbReference type="GO" id="GO:0006913">
    <property type="term" value="P:nucleocytoplasmic transport"/>
    <property type="evidence" value="ECO:0007669"/>
    <property type="project" value="TreeGrafter"/>
</dbReference>
<dbReference type="PANTHER" id="PTHR24113:SF12">
    <property type="entry name" value="RAN GTPASE-ACTIVATING PROTEIN 1"/>
    <property type="match status" value="1"/>
</dbReference>
<dbReference type="GO" id="GO:0005829">
    <property type="term" value="C:cytosol"/>
    <property type="evidence" value="ECO:0007669"/>
    <property type="project" value="TreeGrafter"/>
</dbReference>
<dbReference type="GO" id="GO:0031267">
    <property type="term" value="F:small GTPase binding"/>
    <property type="evidence" value="ECO:0007669"/>
    <property type="project" value="TreeGrafter"/>
</dbReference>
<dbReference type="InterPro" id="IPR001611">
    <property type="entry name" value="Leu-rich_rpt"/>
</dbReference>
<keyword evidence="3" id="KW-0677">Repeat</keyword>
<dbReference type="Pfam" id="PF13516">
    <property type="entry name" value="LRR_6"/>
    <property type="match status" value="14"/>
</dbReference>
<evidence type="ECO:0000256" key="3">
    <source>
        <dbReference type="ARBA" id="ARBA00022737"/>
    </source>
</evidence>
<dbReference type="OrthoDB" id="120976at2759"/>
<dbReference type="Gene3D" id="3.80.10.10">
    <property type="entry name" value="Ribonuclease Inhibitor"/>
    <property type="match status" value="8"/>
</dbReference>
<accession>A0A1Q9DYU1</accession>
<evidence type="ECO:0000256" key="1">
    <source>
        <dbReference type="ARBA" id="ARBA00022468"/>
    </source>
</evidence>
<dbReference type="GO" id="GO:0005096">
    <property type="term" value="F:GTPase activator activity"/>
    <property type="evidence" value="ECO:0007669"/>
    <property type="project" value="UniProtKB-KW"/>
</dbReference>
<dbReference type="InterPro" id="IPR032675">
    <property type="entry name" value="LRR_dom_sf"/>
</dbReference>
<proteinExistence type="predicted"/>